<name>A0A0V8E373_LACLL</name>
<comment type="caution">
    <text evidence="1">The sequence shown here is derived from an EMBL/GenBank/DDBJ whole genome shotgun (WGS) entry which is preliminary data.</text>
</comment>
<protein>
    <submittedName>
        <fullName evidence="1">Phage protein</fullName>
    </submittedName>
</protein>
<dbReference type="AlphaFoldDB" id="A0A0V8E373"/>
<dbReference type="Proteomes" id="UP000053719">
    <property type="component" value="Unassembled WGS sequence"/>
</dbReference>
<proteinExistence type="predicted"/>
<dbReference type="PATRIC" id="fig|1360.114.peg.649"/>
<organism evidence="1 2">
    <name type="scientific">Lactococcus lactis subsp. lactis</name>
    <name type="common">Streptococcus lactis</name>
    <dbReference type="NCBI Taxonomy" id="1360"/>
    <lineage>
        <taxon>Bacteria</taxon>
        <taxon>Bacillati</taxon>
        <taxon>Bacillota</taxon>
        <taxon>Bacilli</taxon>
        <taxon>Lactobacillales</taxon>
        <taxon>Streptococcaceae</taxon>
        <taxon>Lactococcus</taxon>
    </lineage>
</organism>
<reference evidence="2" key="1">
    <citation type="submission" date="2015-10" db="EMBL/GenBank/DDBJ databases">
        <title>Draft Genome Sequences of 11 Lactococcus lactis subspecies cremoris strains.</title>
        <authorList>
            <person name="Wels M."/>
            <person name="Backus L."/>
            <person name="Boekhorst J."/>
            <person name="Dijkstra A."/>
            <person name="Beerthuizen M."/>
            <person name="Kelly W."/>
            <person name="Siezen R."/>
            <person name="Bachmann H."/>
            <person name="Van Hijum S."/>
        </authorList>
    </citation>
    <scope>NUCLEOTIDE SEQUENCE [LARGE SCALE GENOMIC DNA]</scope>
    <source>
        <strain evidence="2">M20</strain>
    </source>
</reference>
<evidence type="ECO:0000313" key="1">
    <source>
        <dbReference type="EMBL" id="KSU20203.1"/>
    </source>
</evidence>
<dbReference type="RefSeq" id="WP_058211886.1">
    <property type="nucleotide sequence ID" value="NZ_LKLU01000094.1"/>
</dbReference>
<evidence type="ECO:0000313" key="2">
    <source>
        <dbReference type="Proteomes" id="UP000053719"/>
    </source>
</evidence>
<dbReference type="EMBL" id="LKLU01000094">
    <property type="protein sequence ID" value="KSU20203.1"/>
    <property type="molecule type" value="Genomic_DNA"/>
</dbReference>
<accession>A0A0V8E373</accession>
<gene>
    <name evidence="1" type="ORF">M20_1637</name>
</gene>
<sequence length="133" mass="15156">MVESFHDMLAEVEEALLKDSDIQVIKAAKGLKSYQRPESLPDTQTSIIIDPLGPPEEAVKGSNTSLSNKFIYQINVESTDRIECKKLQSKIKTLLNEFGFTQTSGGLDEYFDTTKRYVDARRYIGYSKLYENY</sequence>